<dbReference type="Pfam" id="PF00126">
    <property type="entry name" value="HTH_1"/>
    <property type="match status" value="1"/>
</dbReference>
<gene>
    <name evidence="7" type="ORF">DCW48_03630</name>
</gene>
<accession>A0A351R9M5</accession>
<dbReference type="InterPro" id="IPR000847">
    <property type="entry name" value="LysR_HTH_N"/>
</dbReference>
<comment type="similarity">
    <text evidence="1">Belongs to the LysR transcriptional regulatory family.</text>
</comment>
<evidence type="ECO:0000256" key="3">
    <source>
        <dbReference type="ARBA" id="ARBA00023125"/>
    </source>
</evidence>
<evidence type="ECO:0000313" key="7">
    <source>
        <dbReference type="EMBL" id="HBA08746.1"/>
    </source>
</evidence>
<dbReference type="GO" id="GO:0003677">
    <property type="term" value="F:DNA binding"/>
    <property type="evidence" value="ECO:0007669"/>
    <property type="project" value="UniProtKB-KW"/>
</dbReference>
<feature type="domain" description="HTH lysR-type" evidence="6">
    <location>
        <begin position="2"/>
        <end position="59"/>
    </location>
</feature>
<sequence length="297" mass="32709">MINYKQFHYFWAVAKAGSIVRASKQLHLTPQTISGQIAILEASLGVSLFRKVGRGIELTETGELALTYAEDIFQTGNALEETLRAGSKERYRLFRVGISDAVPKSIAYRLLAPAMSLVEPIKIICREGKLESLLGDLAIHRLDLVLSDRPMPSEIDIKGRSHELLECGLSFFAAPSLTQSYEEVFPQNLTNAPLLVPGEDSAVRKRLMSWLNTLRIQPQIVGEFDDSALMRAFGQAGVGIFCAPSIIADEVITQHNVIKIGETNQVVERFYAISVERRANHPAVVAISTASSKITNT</sequence>
<dbReference type="PROSITE" id="PS50931">
    <property type="entry name" value="HTH_LYSR"/>
    <property type="match status" value="1"/>
</dbReference>
<protein>
    <submittedName>
        <fullName evidence="7">Transcriptional activator NhaR</fullName>
    </submittedName>
</protein>
<dbReference type="EMBL" id="DNAA01000088">
    <property type="protein sequence ID" value="HBA08746.1"/>
    <property type="molecule type" value="Genomic_DNA"/>
</dbReference>
<keyword evidence="3" id="KW-0238">DNA-binding</keyword>
<dbReference type="Proteomes" id="UP000264313">
    <property type="component" value="Unassembled WGS sequence"/>
</dbReference>
<keyword evidence="4" id="KW-0010">Activator</keyword>
<dbReference type="SUPFAM" id="SSF46785">
    <property type="entry name" value="Winged helix' DNA-binding domain"/>
    <property type="match status" value="1"/>
</dbReference>
<organism evidence="7 8">
    <name type="scientific">Methylotenera mobilis</name>
    <dbReference type="NCBI Taxonomy" id="359408"/>
    <lineage>
        <taxon>Bacteria</taxon>
        <taxon>Pseudomonadati</taxon>
        <taxon>Pseudomonadota</taxon>
        <taxon>Betaproteobacteria</taxon>
        <taxon>Nitrosomonadales</taxon>
        <taxon>Methylophilaceae</taxon>
        <taxon>Methylotenera</taxon>
    </lineage>
</organism>
<dbReference type="InterPro" id="IPR005119">
    <property type="entry name" value="LysR_subst-bd"/>
</dbReference>
<dbReference type="AlphaFoldDB" id="A0A351R9M5"/>
<dbReference type="InterPro" id="IPR036388">
    <property type="entry name" value="WH-like_DNA-bd_sf"/>
</dbReference>
<dbReference type="CDD" id="cd08429">
    <property type="entry name" value="PBP2_NhaR"/>
    <property type="match status" value="1"/>
</dbReference>
<dbReference type="Gene3D" id="1.10.10.10">
    <property type="entry name" value="Winged helix-like DNA-binding domain superfamily/Winged helix DNA-binding domain"/>
    <property type="match status" value="1"/>
</dbReference>
<dbReference type="InterPro" id="IPR036390">
    <property type="entry name" value="WH_DNA-bd_sf"/>
</dbReference>
<name>A0A351R9M5_9PROT</name>
<reference evidence="7 8" key="1">
    <citation type="journal article" date="2018" name="Nat. Biotechnol.">
        <title>A standardized bacterial taxonomy based on genome phylogeny substantially revises the tree of life.</title>
        <authorList>
            <person name="Parks D.H."/>
            <person name="Chuvochina M."/>
            <person name="Waite D.W."/>
            <person name="Rinke C."/>
            <person name="Skarshewski A."/>
            <person name="Chaumeil P.A."/>
            <person name="Hugenholtz P."/>
        </authorList>
    </citation>
    <scope>NUCLEOTIDE SEQUENCE [LARGE SCALE GENOMIC DNA]</scope>
    <source>
        <strain evidence="7">UBA9958</strain>
    </source>
</reference>
<dbReference type="Pfam" id="PF03466">
    <property type="entry name" value="LysR_substrate"/>
    <property type="match status" value="1"/>
</dbReference>
<evidence type="ECO:0000259" key="6">
    <source>
        <dbReference type="PROSITE" id="PS50931"/>
    </source>
</evidence>
<evidence type="ECO:0000256" key="5">
    <source>
        <dbReference type="ARBA" id="ARBA00023163"/>
    </source>
</evidence>
<evidence type="ECO:0000256" key="2">
    <source>
        <dbReference type="ARBA" id="ARBA00023015"/>
    </source>
</evidence>
<dbReference type="GO" id="GO:0003700">
    <property type="term" value="F:DNA-binding transcription factor activity"/>
    <property type="evidence" value="ECO:0007669"/>
    <property type="project" value="InterPro"/>
</dbReference>
<dbReference type="NCBIfam" id="NF008284">
    <property type="entry name" value="PRK11062.1"/>
    <property type="match status" value="1"/>
</dbReference>
<dbReference type="SUPFAM" id="SSF53850">
    <property type="entry name" value="Periplasmic binding protein-like II"/>
    <property type="match status" value="1"/>
</dbReference>
<dbReference type="STRING" id="1132855.GCA_000384255_00206"/>
<dbReference type="Gene3D" id="3.40.190.290">
    <property type="match status" value="1"/>
</dbReference>
<dbReference type="GO" id="GO:2000142">
    <property type="term" value="P:regulation of DNA-templated transcription initiation"/>
    <property type="evidence" value="ECO:0007669"/>
    <property type="project" value="TreeGrafter"/>
</dbReference>
<dbReference type="PANTHER" id="PTHR30293">
    <property type="entry name" value="TRANSCRIPTIONAL REGULATORY PROTEIN NAC-RELATED"/>
    <property type="match status" value="1"/>
</dbReference>
<keyword evidence="2" id="KW-0805">Transcription regulation</keyword>
<evidence type="ECO:0000256" key="1">
    <source>
        <dbReference type="ARBA" id="ARBA00009437"/>
    </source>
</evidence>
<comment type="caution">
    <text evidence="7">The sequence shown here is derived from an EMBL/GenBank/DDBJ whole genome shotgun (WGS) entry which is preliminary data.</text>
</comment>
<keyword evidence="5" id="KW-0804">Transcription</keyword>
<proteinExistence type="inferred from homology"/>
<evidence type="ECO:0000256" key="4">
    <source>
        <dbReference type="ARBA" id="ARBA00023159"/>
    </source>
</evidence>
<evidence type="ECO:0000313" key="8">
    <source>
        <dbReference type="Proteomes" id="UP000264313"/>
    </source>
</evidence>
<dbReference type="PANTHER" id="PTHR30293:SF2">
    <property type="entry name" value="TRANSCRIPTIONAL ACTIVATOR PROTEIN NHAR"/>
    <property type="match status" value="1"/>
</dbReference>